<feature type="domain" description="ABC transporter" evidence="5">
    <location>
        <begin position="5"/>
        <end position="256"/>
    </location>
</feature>
<keyword evidence="4 6" id="KW-0067">ATP-binding</keyword>
<dbReference type="InterPro" id="IPR003593">
    <property type="entry name" value="AAA+_ATPase"/>
</dbReference>
<evidence type="ECO:0000313" key="7">
    <source>
        <dbReference type="Proteomes" id="UP001059773"/>
    </source>
</evidence>
<keyword evidence="2" id="KW-0813">Transport</keyword>
<comment type="similarity">
    <text evidence="1">Belongs to the ABC transporter superfamily.</text>
</comment>
<evidence type="ECO:0000256" key="3">
    <source>
        <dbReference type="ARBA" id="ARBA00022741"/>
    </source>
</evidence>
<dbReference type="InterPro" id="IPR027417">
    <property type="entry name" value="P-loop_NTPase"/>
</dbReference>
<keyword evidence="3" id="KW-0547">Nucleotide-binding</keyword>
<dbReference type="SMART" id="SM00382">
    <property type="entry name" value="AAA"/>
    <property type="match status" value="1"/>
</dbReference>
<dbReference type="Pfam" id="PF00005">
    <property type="entry name" value="ABC_tran"/>
    <property type="match status" value="1"/>
</dbReference>
<dbReference type="Proteomes" id="UP001059773">
    <property type="component" value="Chromosome"/>
</dbReference>
<evidence type="ECO:0000256" key="4">
    <source>
        <dbReference type="ARBA" id="ARBA00022840"/>
    </source>
</evidence>
<dbReference type="InterPro" id="IPR003439">
    <property type="entry name" value="ABC_transporter-like_ATP-bd"/>
</dbReference>
<dbReference type="Gene3D" id="3.40.50.300">
    <property type="entry name" value="P-loop containing nucleotide triphosphate hydrolases"/>
    <property type="match status" value="1"/>
</dbReference>
<evidence type="ECO:0000313" key="6">
    <source>
        <dbReference type="EMBL" id="UUI04403.1"/>
    </source>
</evidence>
<dbReference type="RefSeq" id="WP_256709313.1">
    <property type="nucleotide sequence ID" value="NZ_CP101914.1"/>
</dbReference>
<dbReference type="GO" id="GO:0005524">
    <property type="term" value="F:ATP binding"/>
    <property type="evidence" value="ECO:0007669"/>
    <property type="project" value="UniProtKB-KW"/>
</dbReference>
<reference evidence="6" key="1">
    <citation type="submission" date="2022-07" db="EMBL/GenBank/DDBJ databases">
        <title>FELIX.</title>
        <authorList>
            <person name="Wan K.H."/>
            <person name="Park S."/>
            <person name="Lawrence Q."/>
            <person name="Eichenberger J.P."/>
            <person name="Booth B.W."/>
            <person name="Piaggio A.J."/>
            <person name="Chandler J.C."/>
            <person name="Franklin A.B."/>
            <person name="Celniker S.E."/>
        </authorList>
    </citation>
    <scope>NUCLEOTIDE SEQUENCE</scope>
    <source>
        <strain evidence="6">QA-1986 374</strain>
    </source>
</reference>
<dbReference type="SUPFAM" id="SSF52540">
    <property type="entry name" value="P-loop containing nucleoside triphosphate hydrolases"/>
    <property type="match status" value="1"/>
</dbReference>
<keyword evidence="7" id="KW-1185">Reference proteome</keyword>
<dbReference type="PROSITE" id="PS00211">
    <property type="entry name" value="ABC_TRANSPORTER_1"/>
    <property type="match status" value="1"/>
</dbReference>
<accession>A0ABY5JZ24</accession>
<dbReference type="NCBIfam" id="TIGR01727">
    <property type="entry name" value="oligo_HPY"/>
    <property type="match status" value="1"/>
</dbReference>
<dbReference type="EMBL" id="CP101914">
    <property type="protein sequence ID" value="UUI04403.1"/>
    <property type="molecule type" value="Genomic_DNA"/>
</dbReference>
<organism evidence="6 7">
    <name type="scientific">Oceanobacillus jeddahense</name>
    <dbReference type="NCBI Taxonomy" id="1462527"/>
    <lineage>
        <taxon>Bacteria</taxon>
        <taxon>Bacillati</taxon>
        <taxon>Bacillota</taxon>
        <taxon>Bacilli</taxon>
        <taxon>Bacillales</taxon>
        <taxon>Bacillaceae</taxon>
        <taxon>Oceanobacillus</taxon>
    </lineage>
</organism>
<gene>
    <name evidence="6" type="ORF">NP439_07040</name>
</gene>
<evidence type="ECO:0000259" key="5">
    <source>
        <dbReference type="PROSITE" id="PS50893"/>
    </source>
</evidence>
<dbReference type="InterPro" id="IPR013563">
    <property type="entry name" value="Oligopep_ABC_C"/>
</dbReference>
<sequence length="322" mass="36142">METLLEVKDLKKHFPVSNKVPFKKSKQSVKAVDGVNFNVYQGETLGVVGESGCGKSTVARLINQLIKPTDGVVNFNNENLINMNAAALRETRKKIQMVFQDPYASLDPRVKIGELIAEPMVIHGIGDAKSRQKRVEELLETVGLNKRYADRYPHEFSGGQRQRINIARALTLNPELVICDEPVSALDVSVQAQVINLLKALQKEFQLTYIFISHDLNVVRYMCDRIAVMYLGKIVEVGTFEEIYSQPQHPYTKALFSAIPKESPFETKEQIILKGSVPSPLNPPSGCSFHERCPVAMEICKQKKPNIITQENKHQASCHLVN</sequence>
<dbReference type="Pfam" id="PF08352">
    <property type="entry name" value="oligo_HPY"/>
    <property type="match status" value="1"/>
</dbReference>
<dbReference type="InterPro" id="IPR017871">
    <property type="entry name" value="ABC_transporter-like_CS"/>
</dbReference>
<dbReference type="PROSITE" id="PS50893">
    <property type="entry name" value="ABC_TRANSPORTER_2"/>
    <property type="match status" value="1"/>
</dbReference>
<name>A0ABY5JZ24_9BACI</name>
<evidence type="ECO:0000256" key="2">
    <source>
        <dbReference type="ARBA" id="ARBA00022448"/>
    </source>
</evidence>
<proteinExistence type="inferred from homology"/>
<protein>
    <submittedName>
        <fullName evidence="6">Dipeptide ABC transporter ATP-binding protein</fullName>
    </submittedName>
</protein>
<dbReference type="InterPro" id="IPR050319">
    <property type="entry name" value="ABC_transp_ATP-bind"/>
</dbReference>
<dbReference type="CDD" id="cd03257">
    <property type="entry name" value="ABC_NikE_OppD_transporters"/>
    <property type="match status" value="1"/>
</dbReference>
<evidence type="ECO:0000256" key="1">
    <source>
        <dbReference type="ARBA" id="ARBA00005417"/>
    </source>
</evidence>
<dbReference type="NCBIfam" id="NF008453">
    <property type="entry name" value="PRK11308.1"/>
    <property type="match status" value="1"/>
</dbReference>
<dbReference type="PANTHER" id="PTHR43776">
    <property type="entry name" value="TRANSPORT ATP-BINDING PROTEIN"/>
    <property type="match status" value="1"/>
</dbReference>